<feature type="domain" description="Wbp11/ELF5/Saf1 N-terminal" evidence="2">
    <location>
        <begin position="3"/>
        <end position="77"/>
    </location>
</feature>
<dbReference type="EMBL" id="ML213503">
    <property type="protein sequence ID" value="TFK56791.1"/>
    <property type="molecule type" value="Genomic_DNA"/>
</dbReference>
<name>A0A5C3NSU1_9AGAM</name>
<feature type="compositionally biased region" description="Polar residues" evidence="1">
    <location>
        <begin position="306"/>
        <end position="321"/>
    </location>
</feature>
<dbReference type="InterPro" id="IPR019007">
    <property type="entry name" value="Wbp11/ELF5/Saf1_N"/>
</dbReference>
<dbReference type="Proteomes" id="UP000305948">
    <property type="component" value="Unassembled WGS sequence"/>
</dbReference>
<feature type="compositionally biased region" description="Basic and acidic residues" evidence="1">
    <location>
        <begin position="80"/>
        <end position="91"/>
    </location>
</feature>
<feature type="compositionally biased region" description="Acidic residues" evidence="1">
    <location>
        <begin position="159"/>
        <end position="175"/>
    </location>
</feature>
<evidence type="ECO:0000256" key="1">
    <source>
        <dbReference type="SAM" id="MobiDB-lite"/>
    </source>
</evidence>
<evidence type="ECO:0000313" key="4">
    <source>
        <dbReference type="Proteomes" id="UP000305948"/>
    </source>
</evidence>
<keyword evidence="4" id="KW-1185">Reference proteome</keyword>
<dbReference type="OrthoDB" id="205569at2759"/>
<feature type="compositionally biased region" description="Pro residues" evidence="1">
    <location>
        <begin position="198"/>
        <end position="285"/>
    </location>
</feature>
<feature type="compositionally biased region" description="Basic and acidic residues" evidence="1">
    <location>
        <begin position="23"/>
        <end position="34"/>
    </location>
</feature>
<dbReference type="Pfam" id="PF09429">
    <property type="entry name" value="Wbp11"/>
    <property type="match status" value="1"/>
</dbReference>
<protein>
    <recommendedName>
        <fullName evidence="2">Wbp11/ELF5/Saf1 N-terminal domain-containing protein</fullName>
    </recommendedName>
</protein>
<evidence type="ECO:0000313" key="3">
    <source>
        <dbReference type="EMBL" id="TFK56791.1"/>
    </source>
</evidence>
<evidence type="ECO:0000259" key="2">
    <source>
        <dbReference type="Pfam" id="PF09429"/>
    </source>
</evidence>
<dbReference type="GO" id="GO:0006396">
    <property type="term" value="P:RNA processing"/>
    <property type="evidence" value="ECO:0007669"/>
    <property type="project" value="InterPro"/>
</dbReference>
<accession>A0A5C3NSU1</accession>
<feature type="region of interest" description="Disordered" evidence="1">
    <location>
        <begin position="1"/>
        <end position="34"/>
    </location>
</feature>
<organism evidence="3 4">
    <name type="scientific">Heliocybe sulcata</name>
    <dbReference type="NCBI Taxonomy" id="5364"/>
    <lineage>
        <taxon>Eukaryota</taxon>
        <taxon>Fungi</taxon>
        <taxon>Dikarya</taxon>
        <taxon>Basidiomycota</taxon>
        <taxon>Agaricomycotina</taxon>
        <taxon>Agaricomycetes</taxon>
        <taxon>Gloeophyllales</taxon>
        <taxon>Gloeophyllaceae</taxon>
        <taxon>Heliocybe</taxon>
    </lineage>
</organism>
<feature type="region of interest" description="Disordered" evidence="1">
    <location>
        <begin position="396"/>
        <end position="415"/>
    </location>
</feature>
<dbReference type="AlphaFoldDB" id="A0A5C3NSU1"/>
<sequence>MAKKSANPADAFRKAQRKKELKKNKEQRQKNRDFALVKKDVSELEDELATLETKAEQTKEDTGRIAELKKELEDIQKKKEEYVAEHPEHRHLVFKRRKAKEGEEELEKPKGPQTRNVFNKHGIPRHPERSIYYDPVYNPYGVPPPGMPYMERPLRPDEVASDQEDQEGDSDDDIVMPEGPPPGGNGSDVDSDDDIPMPEGPPPLKAGESPPLPLGPPPLLNQGPLPPPPGLVPAPPAGFQGLPPPPPSIGFQAFPPPPPPPAGFPQMPFPPPPPPGFQMPPPPAGFPMQQGGLPPPPPGFFPRQQSRGSMQDPLSSVPHQTFQAHRITRATMPPPPPAAGLPPKPAASAEVSAAATVTAAPELRDFKKEATAFVPTALKRKKAGASAGGAVSTKINAAPSVTGGEGEAGPARPDLLSALRGTFGEGKVDEVTSKAPAKGKDDYAKFMDEMGDIL</sequence>
<proteinExistence type="predicted"/>
<dbReference type="STRING" id="5364.A0A5C3NSU1"/>
<feature type="region of interest" description="Disordered" evidence="1">
    <location>
        <begin position="80"/>
        <end position="321"/>
    </location>
</feature>
<reference evidence="3 4" key="1">
    <citation type="journal article" date="2019" name="Nat. Ecol. Evol.">
        <title>Megaphylogeny resolves global patterns of mushroom evolution.</title>
        <authorList>
            <person name="Varga T."/>
            <person name="Krizsan K."/>
            <person name="Foldi C."/>
            <person name="Dima B."/>
            <person name="Sanchez-Garcia M."/>
            <person name="Sanchez-Ramirez S."/>
            <person name="Szollosi G.J."/>
            <person name="Szarkandi J.G."/>
            <person name="Papp V."/>
            <person name="Albert L."/>
            <person name="Andreopoulos W."/>
            <person name="Angelini C."/>
            <person name="Antonin V."/>
            <person name="Barry K.W."/>
            <person name="Bougher N.L."/>
            <person name="Buchanan P."/>
            <person name="Buyck B."/>
            <person name="Bense V."/>
            <person name="Catcheside P."/>
            <person name="Chovatia M."/>
            <person name="Cooper J."/>
            <person name="Damon W."/>
            <person name="Desjardin D."/>
            <person name="Finy P."/>
            <person name="Geml J."/>
            <person name="Haridas S."/>
            <person name="Hughes K."/>
            <person name="Justo A."/>
            <person name="Karasinski D."/>
            <person name="Kautmanova I."/>
            <person name="Kiss B."/>
            <person name="Kocsube S."/>
            <person name="Kotiranta H."/>
            <person name="LaButti K.M."/>
            <person name="Lechner B.E."/>
            <person name="Liimatainen K."/>
            <person name="Lipzen A."/>
            <person name="Lukacs Z."/>
            <person name="Mihaltcheva S."/>
            <person name="Morgado L.N."/>
            <person name="Niskanen T."/>
            <person name="Noordeloos M.E."/>
            <person name="Ohm R.A."/>
            <person name="Ortiz-Santana B."/>
            <person name="Ovrebo C."/>
            <person name="Racz N."/>
            <person name="Riley R."/>
            <person name="Savchenko A."/>
            <person name="Shiryaev A."/>
            <person name="Soop K."/>
            <person name="Spirin V."/>
            <person name="Szebenyi C."/>
            <person name="Tomsovsky M."/>
            <person name="Tulloss R.E."/>
            <person name="Uehling J."/>
            <person name="Grigoriev I.V."/>
            <person name="Vagvolgyi C."/>
            <person name="Papp T."/>
            <person name="Martin F.M."/>
            <person name="Miettinen O."/>
            <person name="Hibbett D.S."/>
            <person name="Nagy L.G."/>
        </authorList>
    </citation>
    <scope>NUCLEOTIDE SEQUENCE [LARGE SCALE GENOMIC DNA]</scope>
    <source>
        <strain evidence="3 4">OMC1185</strain>
    </source>
</reference>
<gene>
    <name evidence="3" type="ORF">OE88DRAFT_1650255</name>
</gene>